<dbReference type="Gene3D" id="3.40.50.2000">
    <property type="entry name" value="Glycogen Phosphorylase B"/>
    <property type="match status" value="2"/>
</dbReference>
<evidence type="ECO:0000313" key="6">
    <source>
        <dbReference type="Proteomes" id="UP000542813"/>
    </source>
</evidence>
<dbReference type="GO" id="GO:0016758">
    <property type="term" value="F:hexosyltransferase activity"/>
    <property type="evidence" value="ECO:0007669"/>
    <property type="project" value="TreeGrafter"/>
</dbReference>
<feature type="domain" description="Glycosyl transferase family 1" evidence="3">
    <location>
        <begin position="183"/>
        <end position="348"/>
    </location>
</feature>
<dbReference type="RefSeq" id="WP_184819563.1">
    <property type="nucleotide sequence ID" value="NZ_JACHMM010000001.1"/>
</dbReference>
<dbReference type="InterPro" id="IPR001296">
    <property type="entry name" value="Glyco_trans_1"/>
</dbReference>
<keyword evidence="1" id="KW-0328">Glycosyltransferase</keyword>
<keyword evidence="2 5" id="KW-0808">Transferase</keyword>
<dbReference type="SUPFAM" id="SSF53756">
    <property type="entry name" value="UDP-Glycosyltransferase/glycogen phosphorylase"/>
    <property type="match status" value="1"/>
</dbReference>
<organism evidence="5 6">
    <name type="scientific">Jiangella mangrovi</name>
    <dbReference type="NCBI Taxonomy" id="1524084"/>
    <lineage>
        <taxon>Bacteria</taxon>
        <taxon>Bacillati</taxon>
        <taxon>Actinomycetota</taxon>
        <taxon>Actinomycetes</taxon>
        <taxon>Jiangellales</taxon>
        <taxon>Jiangellaceae</taxon>
        <taxon>Jiangella</taxon>
    </lineage>
</organism>
<dbReference type="InterPro" id="IPR028098">
    <property type="entry name" value="Glyco_trans_4-like_N"/>
</dbReference>
<comment type="caution">
    <text evidence="5">The sequence shown here is derived from an EMBL/GenBank/DDBJ whole genome shotgun (WGS) entry which is preliminary data.</text>
</comment>
<keyword evidence="6" id="KW-1185">Reference proteome</keyword>
<dbReference type="EMBL" id="JACHMM010000001">
    <property type="protein sequence ID" value="MBB5786227.1"/>
    <property type="molecule type" value="Genomic_DNA"/>
</dbReference>
<dbReference type="AlphaFoldDB" id="A0A7W9GLT0"/>
<accession>A0A7W9GLT0</accession>
<evidence type="ECO:0000256" key="2">
    <source>
        <dbReference type="ARBA" id="ARBA00022679"/>
    </source>
</evidence>
<dbReference type="GO" id="GO:1901137">
    <property type="term" value="P:carbohydrate derivative biosynthetic process"/>
    <property type="evidence" value="ECO:0007669"/>
    <property type="project" value="UniProtKB-ARBA"/>
</dbReference>
<gene>
    <name evidence="5" type="ORF">HD601_000802</name>
</gene>
<dbReference type="InterPro" id="IPR050194">
    <property type="entry name" value="Glycosyltransferase_grp1"/>
</dbReference>
<sequence length="377" mass="39560">MRVLHLLPDLRVGGGQTVVLGLLRQLDHDRFDVRVASLGGPAELRAEFAEAAGSPPVELGASAGGTAGAVAAVTRLLRRERADVLHVHSPPDRTAGHLAALATGVPVVGHLHSEWVHLRPSGRLGARQRLTGSVRLAAERRAVRHYVAASAHVAALFAAATTTPITVLPPATDVTAPPPAERARLRSELGLDPDVPVLLHVARIVEGKGHDDLVPLLQDVRARFPGTVLLLVGDGDRSAAFRSAADAAGLADAVRLLGRREDVPALMAAADLLVFPSASEGLGLVVLEAMATGLPVAAYDLPAFGEFARDGETGAFVPPGAREELTKAVIELLADPARRAAMGRAGRDTVDHSFRWPVAAATLAGVYERVAAERRRR</sequence>
<feature type="domain" description="Glycosyltransferase subfamily 4-like N-terminal" evidence="4">
    <location>
        <begin position="12"/>
        <end position="174"/>
    </location>
</feature>
<dbReference type="PANTHER" id="PTHR45947:SF3">
    <property type="entry name" value="SULFOQUINOVOSYL TRANSFERASE SQD2"/>
    <property type="match status" value="1"/>
</dbReference>
<reference evidence="5 6" key="1">
    <citation type="submission" date="2020-08" db="EMBL/GenBank/DDBJ databases">
        <title>Sequencing the genomes of 1000 actinobacteria strains.</title>
        <authorList>
            <person name="Klenk H.-P."/>
        </authorList>
    </citation>
    <scope>NUCLEOTIDE SEQUENCE [LARGE SCALE GENOMIC DNA]</scope>
    <source>
        <strain evidence="5 6">DSM 102122</strain>
    </source>
</reference>
<dbReference type="Pfam" id="PF13439">
    <property type="entry name" value="Glyco_transf_4"/>
    <property type="match status" value="1"/>
</dbReference>
<evidence type="ECO:0000259" key="3">
    <source>
        <dbReference type="Pfam" id="PF00534"/>
    </source>
</evidence>
<dbReference type="Proteomes" id="UP000542813">
    <property type="component" value="Unassembled WGS sequence"/>
</dbReference>
<evidence type="ECO:0000259" key="4">
    <source>
        <dbReference type="Pfam" id="PF13439"/>
    </source>
</evidence>
<protein>
    <submittedName>
        <fullName evidence="5">Glycosyltransferase involved in cell wall biosynthesis</fullName>
    </submittedName>
</protein>
<name>A0A7W9GLT0_9ACTN</name>
<dbReference type="CDD" id="cd03801">
    <property type="entry name" value="GT4_PimA-like"/>
    <property type="match status" value="1"/>
</dbReference>
<dbReference type="Pfam" id="PF00534">
    <property type="entry name" value="Glycos_transf_1"/>
    <property type="match status" value="1"/>
</dbReference>
<proteinExistence type="predicted"/>
<evidence type="ECO:0000313" key="5">
    <source>
        <dbReference type="EMBL" id="MBB5786227.1"/>
    </source>
</evidence>
<dbReference type="PANTHER" id="PTHR45947">
    <property type="entry name" value="SULFOQUINOVOSYL TRANSFERASE SQD2"/>
    <property type="match status" value="1"/>
</dbReference>
<evidence type="ECO:0000256" key="1">
    <source>
        <dbReference type="ARBA" id="ARBA00022676"/>
    </source>
</evidence>